<dbReference type="Pfam" id="PF02590">
    <property type="entry name" value="SPOUT_MTase"/>
    <property type="match status" value="1"/>
</dbReference>
<dbReference type="Proteomes" id="UP000248795">
    <property type="component" value="Unassembled WGS sequence"/>
</dbReference>
<dbReference type="InterPro" id="IPR029028">
    <property type="entry name" value="Alpha/beta_knot_MTases"/>
</dbReference>
<dbReference type="InterPro" id="IPR003742">
    <property type="entry name" value="RlmH-like"/>
</dbReference>
<reference evidence="7" key="1">
    <citation type="submission" date="2018-06" db="EMBL/GenBank/DDBJ databases">
        <title>Aestuariibacter litoralis strain KCTC 52945T.</title>
        <authorList>
            <person name="Li X."/>
            <person name="Salam N."/>
            <person name="Li J.-L."/>
            <person name="Chen Y.-M."/>
            <person name="Yang Z.-W."/>
            <person name="Zhang L.-Y."/>
            <person name="Han M.-X."/>
            <person name="Xiao M."/>
            <person name="Li W.-J."/>
        </authorList>
    </citation>
    <scope>NUCLEOTIDE SEQUENCE [LARGE SCALE GENOMIC DNA]</scope>
    <source>
        <strain evidence="7">KCTC 52945</strain>
    </source>
</reference>
<organism evidence="6 7">
    <name type="scientific">Aestuariivirga litoralis</name>
    <dbReference type="NCBI Taxonomy" id="2650924"/>
    <lineage>
        <taxon>Bacteria</taxon>
        <taxon>Pseudomonadati</taxon>
        <taxon>Pseudomonadota</taxon>
        <taxon>Alphaproteobacteria</taxon>
        <taxon>Hyphomicrobiales</taxon>
        <taxon>Aestuariivirgaceae</taxon>
        <taxon>Aestuariivirga</taxon>
    </lineage>
</organism>
<dbReference type="HAMAP" id="MF_00658">
    <property type="entry name" value="23SrRNA_methyltr_H"/>
    <property type="match status" value="1"/>
</dbReference>
<comment type="function">
    <text evidence="5">Specifically methylates the pseudouridine at position 1915 (m3Psi1915) in 23S rRNA.</text>
</comment>
<comment type="similarity">
    <text evidence="4 5">Belongs to the RNA methyltransferase RlmH family.</text>
</comment>
<keyword evidence="1 5" id="KW-0489">Methyltransferase</keyword>
<dbReference type="NCBIfam" id="NF000989">
    <property type="entry name" value="PRK00103.2-3"/>
    <property type="match status" value="1"/>
</dbReference>
<feature type="binding site" evidence="5">
    <location>
        <position position="76"/>
    </location>
    <ligand>
        <name>S-adenosyl-L-methionine</name>
        <dbReference type="ChEBI" id="CHEBI:59789"/>
    </ligand>
</feature>
<keyword evidence="5" id="KW-0698">rRNA processing</keyword>
<evidence type="ECO:0000313" key="7">
    <source>
        <dbReference type="Proteomes" id="UP000248795"/>
    </source>
</evidence>
<sequence>MKLQVIAAGRLKPGPEKSLAEDYLARAQGLGRKCGIAKVAVSEFNESQASSAAARMAEEGRIIAGALPPKCFTVVLDERGKALASEAFAALLRRHLDGGTADMAFLIGGPDGHSPEQRDNAGLLMSFGPMTWPHRLVRVMLFEQLYRAVTIIAGHPYHRV</sequence>
<evidence type="ECO:0000256" key="2">
    <source>
        <dbReference type="ARBA" id="ARBA00022679"/>
    </source>
</evidence>
<evidence type="ECO:0000313" key="6">
    <source>
        <dbReference type="EMBL" id="PZF77141.1"/>
    </source>
</evidence>
<dbReference type="SUPFAM" id="SSF75217">
    <property type="entry name" value="alpha/beta knot"/>
    <property type="match status" value="1"/>
</dbReference>
<feature type="binding site" evidence="5">
    <location>
        <position position="108"/>
    </location>
    <ligand>
        <name>S-adenosyl-L-methionine</name>
        <dbReference type="ChEBI" id="CHEBI:59789"/>
    </ligand>
</feature>
<dbReference type="EMBL" id="QKVK01000003">
    <property type="protein sequence ID" value="PZF77141.1"/>
    <property type="molecule type" value="Genomic_DNA"/>
</dbReference>
<name>A0A2W2AP19_9HYPH</name>
<keyword evidence="7" id="KW-1185">Reference proteome</keyword>
<dbReference type="Gene3D" id="3.40.1280.10">
    <property type="match status" value="1"/>
</dbReference>
<protein>
    <recommendedName>
        <fullName evidence="5">Ribosomal RNA large subunit methyltransferase H</fullName>
        <ecNumber evidence="5">2.1.1.177</ecNumber>
    </recommendedName>
    <alternativeName>
        <fullName evidence="5">23S rRNA (pseudouridine1915-N3)-methyltransferase</fullName>
    </alternativeName>
    <alternativeName>
        <fullName evidence="5">23S rRNA m3Psi1915 methyltransferase</fullName>
    </alternativeName>
    <alternativeName>
        <fullName evidence="5">rRNA (pseudouridine-N3-)-methyltransferase RlmH</fullName>
    </alternativeName>
</protein>
<evidence type="ECO:0000256" key="1">
    <source>
        <dbReference type="ARBA" id="ARBA00022603"/>
    </source>
</evidence>
<dbReference type="AlphaFoldDB" id="A0A2W2AP19"/>
<accession>A0A2W2AP19</accession>
<dbReference type="InterPro" id="IPR029026">
    <property type="entry name" value="tRNA_m1G_MTases_N"/>
</dbReference>
<dbReference type="EC" id="2.1.1.177" evidence="5"/>
<feature type="binding site" evidence="5">
    <location>
        <begin position="127"/>
        <end position="132"/>
    </location>
    <ligand>
        <name>S-adenosyl-L-methionine</name>
        <dbReference type="ChEBI" id="CHEBI:59789"/>
    </ligand>
</feature>
<dbReference type="RefSeq" id="WP_111197377.1">
    <property type="nucleotide sequence ID" value="NZ_QKVK01000003.1"/>
</dbReference>
<keyword evidence="2 5" id="KW-0808">Transferase</keyword>
<keyword evidence="3 5" id="KW-0949">S-adenosyl-L-methionine</keyword>
<evidence type="ECO:0000256" key="5">
    <source>
        <dbReference type="HAMAP-Rule" id="MF_00658"/>
    </source>
</evidence>
<dbReference type="PANTHER" id="PTHR33603">
    <property type="entry name" value="METHYLTRANSFERASE"/>
    <property type="match status" value="1"/>
</dbReference>
<gene>
    <name evidence="5" type="primary">rlmH</name>
    <name evidence="6" type="ORF">DK847_07360</name>
</gene>
<proteinExistence type="inferred from homology"/>
<dbReference type="GO" id="GO:0005737">
    <property type="term" value="C:cytoplasm"/>
    <property type="evidence" value="ECO:0007669"/>
    <property type="project" value="UniProtKB-SubCell"/>
</dbReference>
<comment type="subunit">
    <text evidence="5">Homodimer.</text>
</comment>
<dbReference type="GO" id="GO:0070038">
    <property type="term" value="F:rRNA (pseudouridine-N3-)-methyltransferase activity"/>
    <property type="evidence" value="ECO:0007669"/>
    <property type="project" value="UniProtKB-UniRule"/>
</dbReference>
<comment type="subcellular location">
    <subcellularLocation>
        <location evidence="5">Cytoplasm</location>
    </subcellularLocation>
</comment>
<dbReference type="PANTHER" id="PTHR33603:SF1">
    <property type="entry name" value="RIBOSOMAL RNA LARGE SUBUNIT METHYLTRANSFERASE H"/>
    <property type="match status" value="1"/>
</dbReference>
<comment type="caution">
    <text evidence="6">The sequence shown here is derived from an EMBL/GenBank/DDBJ whole genome shotgun (WGS) entry which is preliminary data.</text>
</comment>
<dbReference type="PIRSF" id="PIRSF004505">
    <property type="entry name" value="MT_bac"/>
    <property type="match status" value="1"/>
</dbReference>
<dbReference type="CDD" id="cd18081">
    <property type="entry name" value="RlmH-like"/>
    <property type="match status" value="1"/>
</dbReference>
<keyword evidence="5" id="KW-0963">Cytoplasm</keyword>
<comment type="catalytic activity">
    <reaction evidence="5">
        <text>pseudouridine(1915) in 23S rRNA + S-adenosyl-L-methionine = N(3)-methylpseudouridine(1915) in 23S rRNA + S-adenosyl-L-homocysteine + H(+)</text>
        <dbReference type="Rhea" id="RHEA:42752"/>
        <dbReference type="Rhea" id="RHEA-COMP:10221"/>
        <dbReference type="Rhea" id="RHEA-COMP:10222"/>
        <dbReference type="ChEBI" id="CHEBI:15378"/>
        <dbReference type="ChEBI" id="CHEBI:57856"/>
        <dbReference type="ChEBI" id="CHEBI:59789"/>
        <dbReference type="ChEBI" id="CHEBI:65314"/>
        <dbReference type="ChEBI" id="CHEBI:74486"/>
        <dbReference type="EC" id="2.1.1.177"/>
    </reaction>
</comment>
<evidence type="ECO:0000256" key="3">
    <source>
        <dbReference type="ARBA" id="ARBA00022691"/>
    </source>
</evidence>
<evidence type="ECO:0000256" key="4">
    <source>
        <dbReference type="ARBA" id="ARBA00038303"/>
    </source>
</evidence>